<keyword evidence="2" id="KW-0238">DNA-binding</keyword>
<evidence type="ECO:0000313" key="6">
    <source>
        <dbReference type="Proteomes" id="UP000276770"/>
    </source>
</evidence>
<reference evidence="5 6" key="1">
    <citation type="submission" date="2018-10" db="EMBL/GenBank/DDBJ databases">
        <title>Falsibacillus sp. genome draft.</title>
        <authorList>
            <person name="Shi S."/>
        </authorList>
    </citation>
    <scope>NUCLEOTIDE SEQUENCE [LARGE SCALE GENOMIC DNA]</scope>
    <source>
        <strain evidence="5 6">GY 10110</strain>
    </source>
</reference>
<keyword evidence="3" id="KW-0804">Transcription</keyword>
<dbReference type="Pfam" id="PF13377">
    <property type="entry name" value="Peripla_BP_3"/>
    <property type="match status" value="1"/>
</dbReference>
<name>A0A3L7K2N5_9BACI</name>
<dbReference type="Gene3D" id="3.40.50.2300">
    <property type="match status" value="2"/>
</dbReference>
<sequence>MATIKDVAKMAGVAVSTASYALNNTNKVSPATRKKVFEAAKQLNYQKNGLASDLKKTNTNTIALILSDLSGPFYSELIKGVQDVTMANGYDLIACSSIGGNQSTAVKFLKEKRVDGVIILAHNISDDIILDSAREGFPIVVLDRKLENEHVLHVEVDNVHGGYLATEYLIEQGHEEIAYISGPYNSHDNELRFEGYMEALKNHHLPYQSKWKISGDFTREGGYKATKMLIAQGDLPQAVFYANDEMALGGMQAFSEKGISIPEDISIIGFDDIQLSEYLSPPLTTIRQPKYEAGALAVHSVFQELAKEKVDRYYKLSTELIERKSVKRYDKSRS</sequence>
<dbReference type="AlphaFoldDB" id="A0A3L7K2N5"/>
<evidence type="ECO:0000256" key="2">
    <source>
        <dbReference type="ARBA" id="ARBA00023125"/>
    </source>
</evidence>
<dbReference type="InterPro" id="IPR046335">
    <property type="entry name" value="LacI/GalR-like_sensor"/>
</dbReference>
<dbReference type="SUPFAM" id="SSF53822">
    <property type="entry name" value="Periplasmic binding protein-like I"/>
    <property type="match status" value="1"/>
</dbReference>
<accession>A0A3L7K2N5</accession>
<feature type="domain" description="HTH lacI-type" evidence="4">
    <location>
        <begin position="2"/>
        <end position="56"/>
    </location>
</feature>
<dbReference type="Pfam" id="PF00356">
    <property type="entry name" value="LacI"/>
    <property type="match status" value="1"/>
</dbReference>
<dbReference type="GO" id="GO:0000976">
    <property type="term" value="F:transcription cis-regulatory region binding"/>
    <property type="evidence" value="ECO:0007669"/>
    <property type="project" value="TreeGrafter"/>
</dbReference>
<dbReference type="InterPro" id="IPR010982">
    <property type="entry name" value="Lambda_DNA-bd_dom_sf"/>
</dbReference>
<evidence type="ECO:0000256" key="1">
    <source>
        <dbReference type="ARBA" id="ARBA00023015"/>
    </source>
</evidence>
<gene>
    <name evidence="5" type="ORF">D9X91_05745</name>
</gene>
<dbReference type="EMBL" id="RCVZ01000003">
    <property type="protein sequence ID" value="RLQ96609.1"/>
    <property type="molecule type" value="Genomic_DNA"/>
</dbReference>
<dbReference type="CDD" id="cd06267">
    <property type="entry name" value="PBP1_LacI_sugar_binding-like"/>
    <property type="match status" value="1"/>
</dbReference>
<dbReference type="SUPFAM" id="SSF47413">
    <property type="entry name" value="lambda repressor-like DNA-binding domains"/>
    <property type="match status" value="1"/>
</dbReference>
<evidence type="ECO:0000256" key="3">
    <source>
        <dbReference type="ARBA" id="ARBA00023163"/>
    </source>
</evidence>
<dbReference type="PANTHER" id="PTHR30146:SF109">
    <property type="entry name" value="HTH-TYPE TRANSCRIPTIONAL REGULATOR GALS"/>
    <property type="match status" value="1"/>
</dbReference>
<proteinExistence type="predicted"/>
<evidence type="ECO:0000313" key="5">
    <source>
        <dbReference type="EMBL" id="RLQ96609.1"/>
    </source>
</evidence>
<keyword evidence="6" id="KW-1185">Reference proteome</keyword>
<dbReference type="CDD" id="cd01392">
    <property type="entry name" value="HTH_LacI"/>
    <property type="match status" value="1"/>
</dbReference>
<dbReference type="InterPro" id="IPR028082">
    <property type="entry name" value="Peripla_BP_I"/>
</dbReference>
<evidence type="ECO:0000259" key="4">
    <source>
        <dbReference type="PROSITE" id="PS50932"/>
    </source>
</evidence>
<organism evidence="5 6">
    <name type="scientific">Falsibacillus albus</name>
    <dbReference type="NCBI Taxonomy" id="2478915"/>
    <lineage>
        <taxon>Bacteria</taxon>
        <taxon>Bacillati</taxon>
        <taxon>Bacillota</taxon>
        <taxon>Bacilli</taxon>
        <taxon>Bacillales</taxon>
        <taxon>Bacillaceae</taxon>
        <taxon>Falsibacillus</taxon>
    </lineage>
</organism>
<dbReference type="Proteomes" id="UP000276770">
    <property type="component" value="Unassembled WGS sequence"/>
</dbReference>
<dbReference type="GO" id="GO:0003700">
    <property type="term" value="F:DNA-binding transcription factor activity"/>
    <property type="evidence" value="ECO:0007669"/>
    <property type="project" value="TreeGrafter"/>
</dbReference>
<dbReference type="RefSeq" id="WP_121679630.1">
    <property type="nucleotide sequence ID" value="NZ_RCVZ01000003.1"/>
</dbReference>
<dbReference type="PROSITE" id="PS50932">
    <property type="entry name" value="HTH_LACI_2"/>
    <property type="match status" value="1"/>
</dbReference>
<dbReference type="Gene3D" id="1.10.260.40">
    <property type="entry name" value="lambda repressor-like DNA-binding domains"/>
    <property type="match status" value="1"/>
</dbReference>
<dbReference type="SMART" id="SM00354">
    <property type="entry name" value="HTH_LACI"/>
    <property type="match status" value="1"/>
</dbReference>
<dbReference type="InterPro" id="IPR000843">
    <property type="entry name" value="HTH_LacI"/>
</dbReference>
<comment type="caution">
    <text evidence="5">The sequence shown here is derived from an EMBL/GenBank/DDBJ whole genome shotgun (WGS) entry which is preliminary data.</text>
</comment>
<keyword evidence="1" id="KW-0805">Transcription regulation</keyword>
<protein>
    <submittedName>
        <fullName evidence="5">LacI family transcriptional regulator</fullName>
    </submittedName>
</protein>
<dbReference type="OrthoDB" id="9775106at2"/>
<dbReference type="PANTHER" id="PTHR30146">
    <property type="entry name" value="LACI-RELATED TRANSCRIPTIONAL REPRESSOR"/>
    <property type="match status" value="1"/>
</dbReference>